<reference evidence="4 5" key="1">
    <citation type="submission" date="2016-11" db="EMBL/GenBank/DDBJ databases">
        <authorList>
            <person name="Jaros S."/>
            <person name="Januszkiewicz K."/>
            <person name="Wedrychowicz H."/>
        </authorList>
    </citation>
    <scope>NUCLEOTIDE SEQUENCE [LARGE SCALE GENOMIC DNA]</scope>
    <source>
        <strain evidence="4 5">DSM 25661</strain>
    </source>
</reference>
<dbReference type="SUPFAM" id="SSF53756">
    <property type="entry name" value="UDP-Glycosyltransferase/glycogen phosphorylase"/>
    <property type="match status" value="1"/>
</dbReference>
<dbReference type="STRING" id="1155689.SAMN05444278_10783"/>
<keyword evidence="1 4" id="KW-0808">Transferase</keyword>
<dbReference type="GO" id="GO:0009103">
    <property type="term" value="P:lipopolysaccharide biosynthetic process"/>
    <property type="evidence" value="ECO:0007669"/>
    <property type="project" value="TreeGrafter"/>
</dbReference>
<feature type="domain" description="Glycosyltransferase subfamily 4-like N-terminal" evidence="3">
    <location>
        <begin position="20"/>
        <end position="182"/>
    </location>
</feature>
<dbReference type="AlphaFoldDB" id="A0A1M4X3B7"/>
<dbReference type="InterPro" id="IPR028098">
    <property type="entry name" value="Glyco_trans_4-like_N"/>
</dbReference>
<dbReference type="Proteomes" id="UP000184462">
    <property type="component" value="Unassembled WGS sequence"/>
</dbReference>
<protein>
    <submittedName>
        <fullName evidence="4">Glycosyltransferase involved in cell wall bisynthesis</fullName>
    </submittedName>
</protein>
<evidence type="ECO:0000259" key="3">
    <source>
        <dbReference type="Pfam" id="PF13439"/>
    </source>
</evidence>
<proteinExistence type="predicted"/>
<dbReference type="EMBL" id="FQTW01000007">
    <property type="protein sequence ID" value="SHE87917.1"/>
    <property type="molecule type" value="Genomic_DNA"/>
</dbReference>
<dbReference type="RefSeq" id="WP_073193345.1">
    <property type="nucleotide sequence ID" value="NZ_FQTW01000007.1"/>
</dbReference>
<dbReference type="Pfam" id="PF13439">
    <property type="entry name" value="Glyco_transf_4"/>
    <property type="match status" value="1"/>
</dbReference>
<accession>A0A1M4X3B7</accession>
<feature type="domain" description="Glycosyl transferase family 1" evidence="2">
    <location>
        <begin position="183"/>
        <end position="356"/>
    </location>
</feature>
<dbReference type="CDD" id="cd03801">
    <property type="entry name" value="GT4_PimA-like"/>
    <property type="match status" value="1"/>
</dbReference>
<evidence type="ECO:0000313" key="4">
    <source>
        <dbReference type="EMBL" id="SHE87917.1"/>
    </source>
</evidence>
<dbReference type="GO" id="GO:0016757">
    <property type="term" value="F:glycosyltransferase activity"/>
    <property type="evidence" value="ECO:0007669"/>
    <property type="project" value="InterPro"/>
</dbReference>
<dbReference type="PANTHER" id="PTHR46401:SF2">
    <property type="entry name" value="GLYCOSYLTRANSFERASE WBBK-RELATED"/>
    <property type="match status" value="1"/>
</dbReference>
<name>A0A1M4X3B7_9FLAO</name>
<sequence length="384" mass="43467">MKIAYLTPEYPHPQCNHSAGIGTSIYNLGNALINLGHEVRVLVYGQDQDEVFSDNGIILQKIKNVKVKGISRWLTQKKIEKIINVLYADNKIDLVESIDWGGITSFIQPKKCPIVIKLHGSDTYFCKLETRHLKKKNYYHEKRALKKADAHLAVSDFVAQKTNHFFGLDLNFTTVYNGIDLTSFKEISINETSDQLLYVGTLIRKKGVLDLAHIFNEVVKLQPKAELVLIGSDASDIRTGQASTWKLMTEIFSEQALKNVHYQGKVAYDEVKTYIAKASVCVFPSYAEAFPVSWLEAMAMKKAIVASNIGWAKEVIENGSEGFLIHPSDHQLFAEKINTLLINQPLRKKQGRQAQEKIIKDFSHTVIAQKNLDFYNSIIENQHD</sequence>
<organism evidence="4 5">
    <name type="scientific">Psychroflexus salarius</name>
    <dbReference type="NCBI Taxonomy" id="1155689"/>
    <lineage>
        <taxon>Bacteria</taxon>
        <taxon>Pseudomonadati</taxon>
        <taxon>Bacteroidota</taxon>
        <taxon>Flavobacteriia</taxon>
        <taxon>Flavobacteriales</taxon>
        <taxon>Flavobacteriaceae</taxon>
        <taxon>Psychroflexus</taxon>
    </lineage>
</organism>
<dbReference type="PANTHER" id="PTHR46401">
    <property type="entry name" value="GLYCOSYLTRANSFERASE WBBK-RELATED"/>
    <property type="match status" value="1"/>
</dbReference>
<dbReference type="InterPro" id="IPR001296">
    <property type="entry name" value="Glyco_trans_1"/>
</dbReference>
<evidence type="ECO:0000256" key="1">
    <source>
        <dbReference type="ARBA" id="ARBA00022679"/>
    </source>
</evidence>
<dbReference type="Pfam" id="PF00534">
    <property type="entry name" value="Glycos_transf_1"/>
    <property type="match status" value="1"/>
</dbReference>
<keyword evidence="5" id="KW-1185">Reference proteome</keyword>
<dbReference type="OrthoDB" id="502646at2"/>
<dbReference type="Gene3D" id="3.40.50.2000">
    <property type="entry name" value="Glycogen Phosphorylase B"/>
    <property type="match status" value="2"/>
</dbReference>
<gene>
    <name evidence="4" type="ORF">SAMN05444278_10783</name>
</gene>
<evidence type="ECO:0000259" key="2">
    <source>
        <dbReference type="Pfam" id="PF00534"/>
    </source>
</evidence>
<evidence type="ECO:0000313" key="5">
    <source>
        <dbReference type="Proteomes" id="UP000184462"/>
    </source>
</evidence>